<dbReference type="Proteomes" id="UP001143981">
    <property type="component" value="Unassembled WGS sequence"/>
</dbReference>
<protein>
    <submittedName>
        <fullName evidence="8">Transcription initiation protein spt3</fullName>
    </submittedName>
</protein>
<reference evidence="8" key="1">
    <citation type="submission" date="2022-07" db="EMBL/GenBank/DDBJ databases">
        <title>Phylogenomic reconstructions and comparative analyses of Kickxellomycotina fungi.</title>
        <authorList>
            <person name="Reynolds N.K."/>
            <person name="Stajich J.E."/>
            <person name="Barry K."/>
            <person name="Grigoriev I.V."/>
            <person name="Crous P."/>
            <person name="Smith M.E."/>
        </authorList>
    </citation>
    <scope>NUCLEOTIDE SEQUENCE</scope>
    <source>
        <strain evidence="8">BCRC 34381</strain>
    </source>
</reference>
<accession>A0A9W8CZ59</accession>
<dbReference type="OrthoDB" id="66982at2759"/>
<dbReference type="GO" id="GO:0046982">
    <property type="term" value="F:protein heterodimerization activity"/>
    <property type="evidence" value="ECO:0007669"/>
    <property type="project" value="InterPro"/>
</dbReference>
<dbReference type="EMBL" id="JANBOI010000008">
    <property type="protein sequence ID" value="KAJ1735905.1"/>
    <property type="molecule type" value="Genomic_DNA"/>
</dbReference>
<dbReference type="Gene3D" id="1.10.20.10">
    <property type="entry name" value="Histone, subunit A"/>
    <property type="match status" value="1"/>
</dbReference>
<dbReference type="FunFam" id="1.10.20.10:FF:000023">
    <property type="entry name" value="transcription initiation protein SPT3 homolog"/>
    <property type="match status" value="1"/>
</dbReference>
<evidence type="ECO:0000256" key="2">
    <source>
        <dbReference type="ARBA" id="ARBA00023015"/>
    </source>
</evidence>
<evidence type="ECO:0000256" key="4">
    <source>
        <dbReference type="ARBA" id="ARBA00023163"/>
    </source>
</evidence>
<comment type="similarity">
    <text evidence="6">Belongs to the SPT3 family.</text>
</comment>
<proteinExistence type="inferred from homology"/>
<dbReference type="CDD" id="cd22926">
    <property type="entry name" value="HFD_SPT3"/>
    <property type="match status" value="1"/>
</dbReference>
<keyword evidence="2" id="KW-0805">Transcription regulation</keyword>
<feature type="compositionally biased region" description="Low complexity" evidence="7">
    <location>
        <begin position="254"/>
        <end position="266"/>
    </location>
</feature>
<dbReference type="GO" id="GO:0005634">
    <property type="term" value="C:nucleus"/>
    <property type="evidence" value="ECO:0007669"/>
    <property type="project" value="UniProtKB-SubCell"/>
</dbReference>
<evidence type="ECO:0000256" key="7">
    <source>
        <dbReference type="SAM" id="MobiDB-lite"/>
    </source>
</evidence>
<comment type="caution">
    <text evidence="8">The sequence shown here is derived from an EMBL/GenBank/DDBJ whole genome shotgun (WGS) entry which is preliminary data.</text>
</comment>
<dbReference type="AlphaFoldDB" id="A0A9W8CZ59"/>
<sequence>MDKAKDRDRQPRYRYSTEIQQMMFVFGEVQDPLPETTMLIEDIVRSQVIEIIVLAAAQAQRRGSRFVAAEDFIFLIRHDRNKVLRLREYLSWKDVRKKVKEREDAGDEIIDDENADKPERTTKVKIRLSWELANMFSDNMVDDDEDEDEDILEAQSDALKRLKDADEVTKQMTRDEYVHYSECRQASFTFRKSKRFREWANMATYLDTKLNDEIIDILGFLTFEMVSKVTEMALKIKRDLEKAASEAQYVADGASAAPALSPPAADAADRPPKRQRGANSQPVGISLFSGPPTARTPVEVQHVQEAFRRLQRAPQPIRNFKGGLVRTRISLI</sequence>
<evidence type="ECO:0000256" key="5">
    <source>
        <dbReference type="ARBA" id="ARBA00023242"/>
    </source>
</evidence>
<keyword evidence="9" id="KW-1185">Reference proteome</keyword>
<keyword evidence="3" id="KW-0010">Activator</keyword>
<keyword evidence="4" id="KW-0804">Transcription</keyword>
<feature type="region of interest" description="Disordered" evidence="7">
    <location>
        <begin position="254"/>
        <end position="294"/>
    </location>
</feature>
<dbReference type="InterPro" id="IPR009072">
    <property type="entry name" value="Histone-fold"/>
</dbReference>
<evidence type="ECO:0000256" key="6">
    <source>
        <dbReference type="ARBA" id="ARBA00061274"/>
    </source>
</evidence>
<dbReference type="PANTHER" id="PTHR11380">
    <property type="entry name" value="TRANSCRIPTION INITIATION FACTOR TFIID/SUPT3-RELATED"/>
    <property type="match status" value="1"/>
</dbReference>
<dbReference type="GO" id="GO:0006366">
    <property type="term" value="P:transcription by RNA polymerase II"/>
    <property type="evidence" value="ECO:0007669"/>
    <property type="project" value="InterPro"/>
</dbReference>
<evidence type="ECO:0000256" key="1">
    <source>
        <dbReference type="ARBA" id="ARBA00004123"/>
    </source>
</evidence>
<dbReference type="PANTHER" id="PTHR11380:SF16">
    <property type="entry name" value="TRANSCRIPTION INITIATION PROTEIN SPT3 HOMOLOG"/>
    <property type="match status" value="1"/>
</dbReference>
<evidence type="ECO:0000256" key="3">
    <source>
        <dbReference type="ARBA" id="ARBA00023159"/>
    </source>
</evidence>
<keyword evidence="5" id="KW-0539">Nucleus</keyword>
<organism evidence="8 9">
    <name type="scientific">Coemansia biformis</name>
    <dbReference type="NCBI Taxonomy" id="1286918"/>
    <lineage>
        <taxon>Eukaryota</taxon>
        <taxon>Fungi</taxon>
        <taxon>Fungi incertae sedis</taxon>
        <taxon>Zoopagomycota</taxon>
        <taxon>Kickxellomycotina</taxon>
        <taxon>Kickxellomycetes</taxon>
        <taxon>Kickxellales</taxon>
        <taxon>Kickxellaceae</taxon>
        <taxon>Coemansia</taxon>
    </lineage>
</organism>
<comment type="subcellular location">
    <subcellularLocation>
        <location evidence="1">Nucleus</location>
    </subcellularLocation>
</comment>
<evidence type="ECO:0000313" key="8">
    <source>
        <dbReference type="EMBL" id="KAJ1735905.1"/>
    </source>
</evidence>
<dbReference type="GO" id="GO:0003712">
    <property type="term" value="F:transcription coregulator activity"/>
    <property type="evidence" value="ECO:0007669"/>
    <property type="project" value="TreeGrafter"/>
</dbReference>
<dbReference type="GO" id="GO:0006357">
    <property type="term" value="P:regulation of transcription by RNA polymerase II"/>
    <property type="evidence" value="ECO:0007669"/>
    <property type="project" value="UniProtKB-ARBA"/>
</dbReference>
<dbReference type="InterPro" id="IPR003195">
    <property type="entry name" value="TFIID_TAF13"/>
</dbReference>
<dbReference type="Pfam" id="PF02269">
    <property type="entry name" value="TFIID-18kDa"/>
    <property type="match status" value="1"/>
</dbReference>
<evidence type="ECO:0000313" key="9">
    <source>
        <dbReference type="Proteomes" id="UP001143981"/>
    </source>
</evidence>
<gene>
    <name evidence="8" type="primary">SPT3</name>
    <name evidence="8" type="ORF">LPJ61_000278</name>
</gene>
<dbReference type="GO" id="GO:0000124">
    <property type="term" value="C:SAGA complex"/>
    <property type="evidence" value="ECO:0007669"/>
    <property type="project" value="UniProtKB-ARBA"/>
</dbReference>
<dbReference type="SUPFAM" id="SSF47113">
    <property type="entry name" value="Histone-fold"/>
    <property type="match status" value="1"/>
</dbReference>
<name>A0A9W8CZ59_9FUNG</name>